<evidence type="ECO:0000313" key="2">
    <source>
        <dbReference type="Proteomes" id="UP000255297"/>
    </source>
</evidence>
<dbReference type="EMBL" id="UGPB01000001">
    <property type="protein sequence ID" value="STY30418.1"/>
    <property type="molecule type" value="Genomic_DNA"/>
</dbReference>
<accession>A0A378LTZ2</accession>
<organism evidence="1 2">
    <name type="scientific">Legionella wadsworthii</name>
    <dbReference type="NCBI Taxonomy" id="28088"/>
    <lineage>
        <taxon>Bacteria</taxon>
        <taxon>Pseudomonadati</taxon>
        <taxon>Pseudomonadota</taxon>
        <taxon>Gammaproteobacteria</taxon>
        <taxon>Legionellales</taxon>
        <taxon>Legionellaceae</taxon>
        <taxon>Legionella</taxon>
    </lineage>
</organism>
<keyword evidence="2" id="KW-1185">Reference proteome</keyword>
<dbReference type="Proteomes" id="UP000255297">
    <property type="component" value="Unassembled WGS sequence"/>
</dbReference>
<proteinExistence type="predicted"/>
<sequence>MMGFIFMPKDMLTSDFDLLLKLNEYLWHWFGCPKHRVFAQVTHDLLAKAVNYNKG</sequence>
<reference evidence="1 2" key="1">
    <citation type="submission" date="2018-06" db="EMBL/GenBank/DDBJ databases">
        <authorList>
            <consortium name="Pathogen Informatics"/>
            <person name="Doyle S."/>
        </authorList>
    </citation>
    <scope>NUCLEOTIDE SEQUENCE [LARGE SCALE GENOMIC DNA]</scope>
    <source>
        <strain evidence="1 2">NCTC11532</strain>
    </source>
</reference>
<gene>
    <name evidence="1" type="ORF">NCTC11532_02397</name>
</gene>
<evidence type="ECO:0000313" key="1">
    <source>
        <dbReference type="EMBL" id="STY30418.1"/>
    </source>
</evidence>
<dbReference type="AlphaFoldDB" id="A0A378LTZ2"/>
<name>A0A378LTZ2_9GAMM</name>
<protein>
    <submittedName>
        <fullName evidence="1">Uncharacterized protein</fullName>
    </submittedName>
</protein>
<dbReference type="RefSeq" id="WP_154659361.1">
    <property type="nucleotide sequence ID" value="NZ_CAAAIS010000004.1"/>
</dbReference>